<name>A0A810PXL1_9FIRM</name>
<keyword evidence="25" id="KW-1185">Reference proteome</keyword>
<evidence type="ECO:0000256" key="23">
    <source>
        <dbReference type="SAM" id="Phobius"/>
    </source>
</evidence>
<dbReference type="Pfam" id="PF01098">
    <property type="entry name" value="FTSW_RODA_SPOVE"/>
    <property type="match status" value="1"/>
</dbReference>
<sequence length="412" mass="44815">MPQTEKRKQRGVFARKRVRRDPGQSQARGQSRGQGVRPLAAGRMDLPFLLLTLLLTIMGLVMLFSASFPSANYESGDPAYYLKRQGLFALLGLAAMLAMARIDYHRLRGMAKILMYVSVFLLALVLVPGVGITQNRATRWLGKAGVLTFQPSEIAKLAIIVYFADSISKKKNLMENFKYGVRPYILILGFFAGLMLLEPHLSGTILIVGTGIVLMIVGGLDKRWIIGGISGVAAVGLIYVKLVEAGIISYGADRIRMWKDPWIDALDEGYQMCQSLIAIGSGGLTGVGLGKGRQKFLYLPEEHNDFIFAVVCEELGLIGATLVMLVFALLILRGFWIALQARDRFGALLVVGVMTQISLQTFLNIAVVSGLVPATGISLPFFSYGGTALALQLFEMGIVLSVSRQIPAPRGG</sequence>
<feature type="compositionally biased region" description="Low complexity" evidence="22">
    <location>
        <begin position="23"/>
        <end position="35"/>
    </location>
</feature>
<feature type="transmembrane region" description="Helical" evidence="23">
    <location>
        <begin position="86"/>
        <end position="104"/>
    </location>
</feature>
<evidence type="ECO:0000256" key="5">
    <source>
        <dbReference type="ARBA" id="ARBA00022676"/>
    </source>
</evidence>
<comment type="catalytic activity">
    <reaction evidence="20">
        <text>[GlcNAc-(1-&gt;4)-Mur2Ac(oyl-L-Ala-gamma-D-Glu-L-Lys-D-Ala-D-Ala)](n)-di-trans,octa-cis-undecaprenyl diphosphate + beta-D-GlcNAc-(1-&gt;4)-Mur2Ac(oyl-L-Ala-gamma-D-Glu-L-Lys-D-Ala-D-Ala)-di-trans,octa-cis-undecaprenyl diphosphate = [GlcNAc-(1-&gt;4)-Mur2Ac(oyl-L-Ala-gamma-D-Glu-L-Lys-D-Ala-D-Ala)](n+1)-di-trans,octa-cis-undecaprenyl diphosphate + di-trans,octa-cis-undecaprenyl diphosphate + H(+)</text>
        <dbReference type="Rhea" id="RHEA:23708"/>
        <dbReference type="Rhea" id="RHEA-COMP:9602"/>
        <dbReference type="Rhea" id="RHEA-COMP:9603"/>
        <dbReference type="ChEBI" id="CHEBI:15378"/>
        <dbReference type="ChEBI" id="CHEBI:58405"/>
        <dbReference type="ChEBI" id="CHEBI:60033"/>
        <dbReference type="ChEBI" id="CHEBI:78435"/>
        <dbReference type="EC" id="2.4.99.28"/>
    </reaction>
</comment>
<evidence type="ECO:0000256" key="9">
    <source>
        <dbReference type="ARBA" id="ARBA00022984"/>
    </source>
</evidence>
<keyword evidence="6" id="KW-0808">Transferase</keyword>
<feature type="transmembrane region" description="Helical" evidence="23">
    <location>
        <begin position="46"/>
        <end position="66"/>
    </location>
</feature>
<dbReference type="GO" id="GO:0032153">
    <property type="term" value="C:cell division site"/>
    <property type="evidence" value="ECO:0007669"/>
    <property type="project" value="TreeGrafter"/>
</dbReference>
<dbReference type="GO" id="GO:0005886">
    <property type="term" value="C:plasma membrane"/>
    <property type="evidence" value="ECO:0007669"/>
    <property type="project" value="UniProtKB-SubCell"/>
</dbReference>
<comment type="subcellular location">
    <subcellularLocation>
        <location evidence="1">Cell membrane</location>
        <topology evidence="1">Multi-pass membrane protein</topology>
    </subcellularLocation>
</comment>
<keyword evidence="12" id="KW-0131">Cell cycle</keyword>
<keyword evidence="3" id="KW-1003">Cell membrane</keyword>
<evidence type="ECO:0000256" key="3">
    <source>
        <dbReference type="ARBA" id="ARBA00022475"/>
    </source>
</evidence>
<evidence type="ECO:0000256" key="21">
    <source>
        <dbReference type="ARBA" id="ARBA00049966"/>
    </source>
</evidence>
<keyword evidence="8" id="KW-0133">Cell shape</keyword>
<dbReference type="GO" id="GO:0051301">
    <property type="term" value="P:cell division"/>
    <property type="evidence" value="ECO:0007669"/>
    <property type="project" value="UniProtKB-KW"/>
</dbReference>
<dbReference type="GO" id="GO:0008360">
    <property type="term" value="P:regulation of cell shape"/>
    <property type="evidence" value="ECO:0007669"/>
    <property type="project" value="UniProtKB-KW"/>
</dbReference>
<evidence type="ECO:0000256" key="12">
    <source>
        <dbReference type="ARBA" id="ARBA00023306"/>
    </source>
</evidence>
<comment type="function">
    <text evidence="21">Peptidoglycan polymerase that is essential for cell division.</text>
</comment>
<feature type="transmembrane region" description="Helical" evidence="23">
    <location>
        <begin position="306"/>
        <end position="332"/>
    </location>
</feature>
<feature type="transmembrane region" description="Helical" evidence="23">
    <location>
        <begin position="203"/>
        <end position="220"/>
    </location>
</feature>
<dbReference type="GO" id="GO:0071555">
    <property type="term" value="P:cell wall organization"/>
    <property type="evidence" value="ECO:0007669"/>
    <property type="project" value="UniProtKB-KW"/>
</dbReference>
<evidence type="ECO:0000256" key="17">
    <source>
        <dbReference type="ARBA" id="ARBA00041185"/>
    </source>
</evidence>
<dbReference type="GO" id="GO:0015648">
    <property type="term" value="F:lipid-linked peptidoglycan transporter activity"/>
    <property type="evidence" value="ECO:0007669"/>
    <property type="project" value="TreeGrafter"/>
</dbReference>
<evidence type="ECO:0000256" key="8">
    <source>
        <dbReference type="ARBA" id="ARBA00022960"/>
    </source>
</evidence>
<keyword evidence="10 23" id="KW-1133">Transmembrane helix</keyword>
<keyword evidence="9" id="KW-0573">Peptidoglycan synthesis</keyword>
<evidence type="ECO:0000256" key="6">
    <source>
        <dbReference type="ARBA" id="ARBA00022679"/>
    </source>
</evidence>
<dbReference type="RefSeq" id="WP_228738058.1">
    <property type="nucleotide sequence ID" value="NZ_AP023415.1"/>
</dbReference>
<evidence type="ECO:0000313" key="24">
    <source>
        <dbReference type="EMBL" id="BCK77911.1"/>
    </source>
</evidence>
<keyword evidence="13" id="KW-0961">Cell wall biogenesis/degradation</keyword>
<evidence type="ECO:0000256" key="13">
    <source>
        <dbReference type="ARBA" id="ARBA00023316"/>
    </source>
</evidence>
<evidence type="ECO:0000256" key="10">
    <source>
        <dbReference type="ARBA" id="ARBA00022989"/>
    </source>
</evidence>
<dbReference type="PANTHER" id="PTHR30474:SF2">
    <property type="entry name" value="PEPTIDOGLYCAN GLYCOSYLTRANSFERASE FTSW-RELATED"/>
    <property type="match status" value="1"/>
</dbReference>
<evidence type="ECO:0000256" key="11">
    <source>
        <dbReference type="ARBA" id="ARBA00023136"/>
    </source>
</evidence>
<feature type="compositionally biased region" description="Basic residues" evidence="22">
    <location>
        <begin position="7"/>
        <end position="19"/>
    </location>
</feature>
<dbReference type="EC" id="2.4.99.28" evidence="19"/>
<dbReference type="NCBIfam" id="TIGR02614">
    <property type="entry name" value="ftsW"/>
    <property type="match status" value="1"/>
</dbReference>
<organism evidence="24 25">
    <name type="scientific">Vescimonas fastidiosa</name>
    <dbReference type="NCBI Taxonomy" id="2714353"/>
    <lineage>
        <taxon>Bacteria</taxon>
        <taxon>Bacillati</taxon>
        <taxon>Bacillota</taxon>
        <taxon>Clostridia</taxon>
        <taxon>Eubacteriales</taxon>
        <taxon>Oscillospiraceae</taxon>
        <taxon>Vescimonas</taxon>
    </lineage>
</organism>
<evidence type="ECO:0000256" key="18">
    <source>
        <dbReference type="ARBA" id="ARBA00041418"/>
    </source>
</evidence>
<feature type="transmembrane region" description="Helical" evidence="23">
    <location>
        <begin position="144"/>
        <end position="167"/>
    </location>
</feature>
<keyword evidence="5" id="KW-0328">Glycosyltransferase</keyword>
<dbReference type="PANTHER" id="PTHR30474">
    <property type="entry name" value="CELL CYCLE PROTEIN"/>
    <property type="match status" value="1"/>
</dbReference>
<dbReference type="InterPro" id="IPR001182">
    <property type="entry name" value="FtsW/RodA"/>
</dbReference>
<evidence type="ECO:0000256" key="2">
    <source>
        <dbReference type="ARBA" id="ARBA00004752"/>
    </source>
</evidence>
<feature type="transmembrane region" description="Helical" evidence="23">
    <location>
        <begin position="344"/>
        <end position="369"/>
    </location>
</feature>
<feature type="transmembrane region" description="Helical" evidence="23">
    <location>
        <begin position="381"/>
        <end position="402"/>
    </location>
</feature>
<dbReference type="KEGG" id="vfa:MM35RIKEN_01030"/>
<evidence type="ECO:0000256" key="4">
    <source>
        <dbReference type="ARBA" id="ARBA00022618"/>
    </source>
</evidence>
<evidence type="ECO:0000256" key="19">
    <source>
        <dbReference type="ARBA" id="ARBA00044770"/>
    </source>
</evidence>
<evidence type="ECO:0000256" key="22">
    <source>
        <dbReference type="SAM" id="MobiDB-lite"/>
    </source>
</evidence>
<evidence type="ECO:0000256" key="16">
    <source>
        <dbReference type="ARBA" id="ARBA00038053"/>
    </source>
</evidence>
<dbReference type="AlphaFoldDB" id="A0A810PXL1"/>
<dbReference type="Proteomes" id="UP000681343">
    <property type="component" value="Chromosome"/>
</dbReference>
<protein>
    <recommendedName>
        <fullName evidence="17">Probable peptidoglycan glycosyltransferase FtsW</fullName>
        <ecNumber evidence="19">2.4.99.28</ecNumber>
    </recommendedName>
    <alternativeName>
        <fullName evidence="18">Cell division protein FtsW</fullName>
    </alternativeName>
    <alternativeName>
        <fullName evidence="15">Cell wall polymerase</fullName>
    </alternativeName>
    <alternativeName>
        <fullName evidence="14">Peptidoglycan polymerase</fullName>
    </alternativeName>
</protein>
<comment type="pathway">
    <text evidence="2">Cell wall biogenesis; peptidoglycan biosynthesis.</text>
</comment>
<evidence type="ECO:0000256" key="15">
    <source>
        <dbReference type="ARBA" id="ARBA00033270"/>
    </source>
</evidence>
<reference evidence="24" key="1">
    <citation type="submission" date="2020-09" db="EMBL/GenBank/DDBJ databases">
        <title>New species isolated from human feces.</title>
        <authorList>
            <person name="Kitahara M."/>
            <person name="Shigeno Y."/>
            <person name="Shime M."/>
            <person name="Matsumoto Y."/>
            <person name="Nakamura S."/>
            <person name="Motooka D."/>
            <person name="Fukuoka S."/>
            <person name="Nishikawa H."/>
            <person name="Benno Y."/>
        </authorList>
    </citation>
    <scope>NUCLEOTIDE SEQUENCE</scope>
    <source>
        <strain evidence="24">MM35</strain>
    </source>
</reference>
<keyword evidence="11 23" id="KW-0472">Membrane</keyword>
<feature type="region of interest" description="Disordered" evidence="22">
    <location>
        <begin position="1"/>
        <end position="36"/>
    </location>
</feature>
<feature type="transmembrane region" description="Helical" evidence="23">
    <location>
        <begin position="179"/>
        <end position="197"/>
    </location>
</feature>
<comment type="similarity">
    <text evidence="16">Belongs to the SEDS family. FtsW subfamily.</text>
</comment>
<dbReference type="GO" id="GO:0008955">
    <property type="term" value="F:peptidoglycan glycosyltransferase activity"/>
    <property type="evidence" value="ECO:0007669"/>
    <property type="project" value="UniProtKB-EC"/>
</dbReference>
<evidence type="ECO:0000256" key="20">
    <source>
        <dbReference type="ARBA" id="ARBA00049902"/>
    </source>
</evidence>
<proteinExistence type="inferred from homology"/>
<evidence type="ECO:0000256" key="1">
    <source>
        <dbReference type="ARBA" id="ARBA00004651"/>
    </source>
</evidence>
<gene>
    <name evidence="24" type="ORF">MM35RIKEN_01030</name>
</gene>
<dbReference type="GO" id="GO:0009252">
    <property type="term" value="P:peptidoglycan biosynthetic process"/>
    <property type="evidence" value="ECO:0007669"/>
    <property type="project" value="UniProtKB-KW"/>
</dbReference>
<dbReference type="EMBL" id="AP023415">
    <property type="protein sequence ID" value="BCK77911.1"/>
    <property type="molecule type" value="Genomic_DNA"/>
</dbReference>
<dbReference type="InterPro" id="IPR013437">
    <property type="entry name" value="FtsW"/>
</dbReference>
<feature type="transmembrane region" description="Helical" evidence="23">
    <location>
        <begin position="113"/>
        <end position="132"/>
    </location>
</feature>
<keyword evidence="7 23" id="KW-0812">Transmembrane</keyword>
<accession>A0A810PXL1</accession>
<evidence type="ECO:0000313" key="25">
    <source>
        <dbReference type="Proteomes" id="UP000681343"/>
    </source>
</evidence>
<feature type="transmembrane region" description="Helical" evidence="23">
    <location>
        <begin position="232"/>
        <end position="252"/>
    </location>
</feature>
<evidence type="ECO:0000256" key="14">
    <source>
        <dbReference type="ARBA" id="ARBA00032370"/>
    </source>
</evidence>
<keyword evidence="4" id="KW-0132">Cell division</keyword>
<evidence type="ECO:0000256" key="7">
    <source>
        <dbReference type="ARBA" id="ARBA00022692"/>
    </source>
</evidence>